<dbReference type="KEGG" id="xla:108716466"/>
<dbReference type="OrthoDB" id="8904409at2759"/>
<protein>
    <submittedName>
        <fullName evidence="3">Uncharacterized protein C1orf115 homolog</fullName>
    </submittedName>
</protein>
<dbReference type="GeneID" id="108716466"/>
<reference evidence="3" key="1">
    <citation type="submission" date="2025-08" db="UniProtKB">
        <authorList>
            <consortium name="RefSeq"/>
        </authorList>
    </citation>
    <scope>IDENTIFICATION</scope>
    <source>
        <strain evidence="3">J_2021</strain>
        <tissue evidence="3">Erythrocytes</tissue>
    </source>
</reference>
<feature type="compositionally biased region" description="Basic residues" evidence="1">
    <location>
        <begin position="52"/>
        <end position="66"/>
    </location>
</feature>
<dbReference type="PANTHER" id="PTHR14680:SF1">
    <property type="entry name" value="REQUIRED FOR DRUG-INDUCED DEATH PROTEIN 1"/>
    <property type="match status" value="1"/>
</dbReference>
<dbReference type="PaxDb" id="8355-A0A1L8G6K4"/>
<gene>
    <name evidence="3" type="primary">LOC108716466</name>
</gene>
<dbReference type="Bgee" id="108716466">
    <property type="expression patterns" value="Expressed in internal ear and 12 other cell types or tissues"/>
</dbReference>
<accession>A0A1L8G6K4</accession>
<dbReference type="Proteomes" id="UP000186698">
    <property type="component" value="Chromosome 5L"/>
</dbReference>
<evidence type="ECO:0000256" key="1">
    <source>
        <dbReference type="SAM" id="MobiDB-lite"/>
    </source>
</evidence>
<dbReference type="CTD" id="108716466"/>
<dbReference type="PANTHER" id="PTHR14680">
    <property type="entry name" value="SI:DKEY-126G1.9-RELATED"/>
    <property type="match status" value="1"/>
</dbReference>
<dbReference type="InterPro" id="IPR031667">
    <property type="entry name" value="RDD1"/>
</dbReference>
<dbReference type="Pfam" id="PF15828">
    <property type="entry name" value="RDD1"/>
    <property type="match status" value="1"/>
</dbReference>
<dbReference type="AlphaFoldDB" id="A0A1L8G6K4"/>
<name>A0A1L8G6K4_XENLA</name>
<dbReference type="RefSeq" id="XP_018118111.1">
    <property type="nucleotide sequence ID" value="XM_018262622.2"/>
</dbReference>
<keyword evidence="2" id="KW-1185">Reference proteome</keyword>
<proteinExistence type="predicted"/>
<evidence type="ECO:0000313" key="2">
    <source>
        <dbReference type="Proteomes" id="UP000186698"/>
    </source>
</evidence>
<evidence type="ECO:0000313" key="3">
    <source>
        <dbReference type="RefSeq" id="XP_018118111.1"/>
    </source>
</evidence>
<feature type="region of interest" description="Disordered" evidence="1">
    <location>
        <begin position="1"/>
        <end position="98"/>
    </location>
</feature>
<dbReference type="STRING" id="8355.A0A1L8G6K4"/>
<sequence>MAGGYKLKRRKKGKYRKLRPEEGNKGTCIEGGGEETQERQVPLGTESEGGKKKNKKGKKSSSKKVHVTPLQDRYEPLEEAEEKESPQEKSYRRKQKVKKYAKNVGKAVRTGCRYLLIGIQGLANAYTSPVSMTSVVLSSMTR</sequence>
<feature type="compositionally biased region" description="Basic residues" evidence="1">
    <location>
        <begin position="1"/>
        <end position="17"/>
    </location>
</feature>
<organism evidence="2 3">
    <name type="scientific">Xenopus laevis</name>
    <name type="common">African clawed frog</name>
    <dbReference type="NCBI Taxonomy" id="8355"/>
    <lineage>
        <taxon>Eukaryota</taxon>
        <taxon>Metazoa</taxon>
        <taxon>Chordata</taxon>
        <taxon>Craniata</taxon>
        <taxon>Vertebrata</taxon>
        <taxon>Euteleostomi</taxon>
        <taxon>Amphibia</taxon>
        <taxon>Batrachia</taxon>
        <taxon>Anura</taxon>
        <taxon>Pipoidea</taxon>
        <taxon>Pipidae</taxon>
        <taxon>Xenopodinae</taxon>
        <taxon>Xenopus</taxon>
        <taxon>Xenopus</taxon>
    </lineage>
</organism>